<dbReference type="PANTHER" id="PTHR47810">
    <property type="entry name" value="DNA LIGASE"/>
    <property type="match status" value="1"/>
</dbReference>
<reference evidence="7" key="1">
    <citation type="submission" date="2023-07" db="EMBL/GenBank/DDBJ databases">
        <title>30 novel species of actinomycetes from the DSMZ collection.</title>
        <authorList>
            <person name="Nouioui I."/>
        </authorList>
    </citation>
    <scope>NUCLEOTIDE SEQUENCE [LARGE SCALE GENOMIC DNA]</scope>
    <source>
        <strain evidence="7">DSM 41981</strain>
    </source>
</reference>
<name>A0ABD5EXN5_9ACTN</name>
<dbReference type="GO" id="GO:0006281">
    <property type="term" value="P:DNA repair"/>
    <property type="evidence" value="ECO:0007669"/>
    <property type="project" value="UniProtKB-KW"/>
</dbReference>
<dbReference type="InterPro" id="IPR012310">
    <property type="entry name" value="DNA_ligase_ATP-dep_cent"/>
</dbReference>
<comment type="caution">
    <text evidence="6">The sequence shown here is derived from an EMBL/GenBank/DDBJ whole genome shotgun (WGS) entry which is preliminary data.</text>
</comment>
<dbReference type="InterPro" id="IPR050326">
    <property type="entry name" value="NAD_dep_DNA_ligaseB"/>
</dbReference>
<proteinExistence type="predicted"/>
<keyword evidence="7" id="KW-1185">Reference proteome</keyword>
<dbReference type="PANTHER" id="PTHR47810:SF1">
    <property type="entry name" value="DNA LIGASE B"/>
    <property type="match status" value="1"/>
</dbReference>
<evidence type="ECO:0000256" key="3">
    <source>
        <dbReference type="ARBA" id="ARBA00022763"/>
    </source>
</evidence>
<dbReference type="PROSITE" id="PS50160">
    <property type="entry name" value="DNA_LIGASE_A3"/>
    <property type="match status" value="1"/>
</dbReference>
<accession>A0ABD5EXN5</accession>
<evidence type="ECO:0000259" key="5">
    <source>
        <dbReference type="PROSITE" id="PS50160"/>
    </source>
</evidence>
<dbReference type="SUPFAM" id="SSF56091">
    <property type="entry name" value="DNA ligase/mRNA capping enzyme, catalytic domain"/>
    <property type="match status" value="1"/>
</dbReference>
<dbReference type="GO" id="GO:0016874">
    <property type="term" value="F:ligase activity"/>
    <property type="evidence" value="ECO:0007669"/>
    <property type="project" value="UniProtKB-KW"/>
</dbReference>
<dbReference type="EMBL" id="JAVRES010000019">
    <property type="protein sequence ID" value="MDT0438749.1"/>
    <property type="molecule type" value="Genomic_DNA"/>
</dbReference>
<keyword evidence="4" id="KW-0234">DNA repair</keyword>
<evidence type="ECO:0000313" key="7">
    <source>
        <dbReference type="Proteomes" id="UP001183535"/>
    </source>
</evidence>
<evidence type="ECO:0000256" key="2">
    <source>
        <dbReference type="ARBA" id="ARBA00022705"/>
    </source>
</evidence>
<keyword evidence="3" id="KW-0227">DNA damage</keyword>
<dbReference type="Gene3D" id="3.30.1490.70">
    <property type="match status" value="1"/>
</dbReference>
<organism evidence="6 7">
    <name type="scientific">Streptomyces doudnae</name>
    <dbReference type="NCBI Taxonomy" id="3075536"/>
    <lineage>
        <taxon>Bacteria</taxon>
        <taxon>Bacillati</taxon>
        <taxon>Actinomycetota</taxon>
        <taxon>Actinomycetes</taxon>
        <taxon>Kitasatosporales</taxon>
        <taxon>Streptomycetaceae</taxon>
        <taxon>Streptomyces</taxon>
    </lineage>
</organism>
<dbReference type="RefSeq" id="WP_256089308.1">
    <property type="nucleotide sequence ID" value="NZ_JAVRES010000019.1"/>
</dbReference>
<dbReference type="Gene3D" id="3.30.470.30">
    <property type="entry name" value="DNA ligase/mRNA capping enzyme"/>
    <property type="match status" value="1"/>
</dbReference>
<dbReference type="GO" id="GO:0006260">
    <property type="term" value="P:DNA replication"/>
    <property type="evidence" value="ECO:0007669"/>
    <property type="project" value="UniProtKB-KW"/>
</dbReference>
<gene>
    <name evidence="6" type="ORF">RM877_29185</name>
</gene>
<evidence type="ECO:0000256" key="1">
    <source>
        <dbReference type="ARBA" id="ARBA00022598"/>
    </source>
</evidence>
<feature type="domain" description="ATP-dependent DNA ligase family profile" evidence="5">
    <location>
        <begin position="111"/>
        <end position="197"/>
    </location>
</feature>
<sequence>MEFPVDVALAELVSQLPTGPRWWYEVKLDGHRTVLWRLAETVRLQARSGRDVTTPWMDLAVAGMALPPGVVLDGEAVVVVDGQVSFEAAQARAASSPARSRELAARHPALLIVWDVLSLPTGDVRGRPYEERRALMLDMVAGLPEGSPIQAVSATEDVEVARVWYETLTGSGVEGVVAKSGRSPYRAGRSSSWKKVRHAETIDAEVVGFTGAAGRPRALAVRLPDGRVALSQRLGAQLAARVAAALVAVAPAAQGRAAGGESFTAAESGLLVEVLAGTTRHAVVTVTRVR</sequence>
<protein>
    <submittedName>
        <fullName evidence="6">DNA ligase</fullName>
    </submittedName>
</protein>
<keyword evidence="1 6" id="KW-0436">Ligase</keyword>
<dbReference type="Pfam" id="PF01068">
    <property type="entry name" value="DNA_ligase_A_M"/>
    <property type="match status" value="1"/>
</dbReference>
<dbReference type="Proteomes" id="UP001183535">
    <property type="component" value="Unassembled WGS sequence"/>
</dbReference>
<keyword evidence="2" id="KW-0235">DNA replication</keyword>
<evidence type="ECO:0000313" key="6">
    <source>
        <dbReference type="EMBL" id="MDT0438749.1"/>
    </source>
</evidence>
<evidence type="ECO:0000256" key="4">
    <source>
        <dbReference type="ARBA" id="ARBA00023204"/>
    </source>
</evidence>
<dbReference type="AlphaFoldDB" id="A0ABD5EXN5"/>